<name>A0AAD4QJG9_9AGAM</name>
<evidence type="ECO:0000313" key="5">
    <source>
        <dbReference type="EMBL" id="KAI0292042.1"/>
    </source>
</evidence>
<evidence type="ECO:0000256" key="3">
    <source>
        <dbReference type="ARBA" id="ARBA00022525"/>
    </source>
</evidence>
<keyword evidence="3" id="KW-0964">Secreted</keyword>
<organism evidence="5 6">
    <name type="scientific">Multifurca ochricompacta</name>
    <dbReference type="NCBI Taxonomy" id="376703"/>
    <lineage>
        <taxon>Eukaryota</taxon>
        <taxon>Fungi</taxon>
        <taxon>Dikarya</taxon>
        <taxon>Basidiomycota</taxon>
        <taxon>Agaricomycotina</taxon>
        <taxon>Agaricomycetes</taxon>
        <taxon>Russulales</taxon>
        <taxon>Russulaceae</taxon>
        <taxon>Multifurca</taxon>
    </lineage>
</organism>
<evidence type="ECO:0000259" key="4">
    <source>
        <dbReference type="Pfam" id="PF20147"/>
    </source>
</evidence>
<proteinExistence type="predicted"/>
<evidence type="ECO:0000256" key="1">
    <source>
        <dbReference type="ARBA" id="ARBA00004340"/>
    </source>
</evidence>
<comment type="caution">
    <text evidence="5">The sequence shown here is derived from an EMBL/GenBank/DDBJ whole genome shotgun (WGS) entry which is preliminary data.</text>
</comment>
<comment type="subcellular location">
    <subcellularLocation>
        <location evidence="1">Host cell</location>
    </subcellularLocation>
    <subcellularLocation>
        <location evidence="2">Secreted</location>
    </subcellularLocation>
</comment>
<dbReference type="AlphaFoldDB" id="A0AAD4QJG9"/>
<feature type="domain" description="Crinkler effector protein N-terminal" evidence="4">
    <location>
        <begin position="5"/>
        <end position="60"/>
    </location>
</feature>
<dbReference type="Proteomes" id="UP001203297">
    <property type="component" value="Unassembled WGS sequence"/>
</dbReference>
<dbReference type="GO" id="GO:0005576">
    <property type="term" value="C:extracellular region"/>
    <property type="evidence" value="ECO:0007669"/>
    <property type="project" value="UniProtKB-SubCell"/>
</dbReference>
<protein>
    <recommendedName>
        <fullName evidence="4">Crinkler effector protein N-terminal domain-containing protein</fullName>
    </recommendedName>
</protein>
<gene>
    <name evidence="5" type="ORF">B0F90DRAFT_301251</name>
</gene>
<accession>A0AAD4QJG9</accession>
<reference evidence="5" key="1">
    <citation type="journal article" date="2022" name="New Phytol.">
        <title>Evolutionary transition to the ectomycorrhizal habit in the genomes of a hyperdiverse lineage of mushroom-forming fungi.</title>
        <authorList>
            <person name="Looney B."/>
            <person name="Miyauchi S."/>
            <person name="Morin E."/>
            <person name="Drula E."/>
            <person name="Courty P.E."/>
            <person name="Kohler A."/>
            <person name="Kuo A."/>
            <person name="LaButti K."/>
            <person name="Pangilinan J."/>
            <person name="Lipzen A."/>
            <person name="Riley R."/>
            <person name="Andreopoulos W."/>
            <person name="He G."/>
            <person name="Johnson J."/>
            <person name="Nolan M."/>
            <person name="Tritt A."/>
            <person name="Barry K.W."/>
            <person name="Grigoriev I.V."/>
            <person name="Nagy L.G."/>
            <person name="Hibbett D."/>
            <person name="Henrissat B."/>
            <person name="Matheny P.B."/>
            <person name="Labbe J."/>
            <person name="Martin F.M."/>
        </authorList>
    </citation>
    <scope>NUCLEOTIDE SEQUENCE</scope>
    <source>
        <strain evidence="5">BPL690</strain>
    </source>
</reference>
<dbReference type="EMBL" id="WTXG01000136">
    <property type="protein sequence ID" value="KAI0292042.1"/>
    <property type="molecule type" value="Genomic_DNA"/>
</dbReference>
<dbReference type="InterPro" id="IPR045379">
    <property type="entry name" value="Crinkler_N"/>
</dbReference>
<keyword evidence="6" id="KW-1185">Reference proteome</keyword>
<dbReference type="GO" id="GO:0043657">
    <property type="term" value="C:host cell"/>
    <property type="evidence" value="ECO:0007669"/>
    <property type="project" value="UniProtKB-SubCell"/>
</dbReference>
<evidence type="ECO:0000256" key="2">
    <source>
        <dbReference type="ARBA" id="ARBA00004613"/>
    </source>
</evidence>
<dbReference type="Pfam" id="PF20147">
    <property type="entry name" value="Crinkler"/>
    <property type="match status" value="1"/>
</dbReference>
<sequence>MSLLLVCLIVNDTCNPLEHPFPIRITGDNLGCELAEAIKLKNPDRLGHIDSSDLTLWKPNAFFPGGPRNVFSYAQDLHLNASQN</sequence>
<evidence type="ECO:0000313" key="6">
    <source>
        <dbReference type="Proteomes" id="UP001203297"/>
    </source>
</evidence>